<dbReference type="Proteomes" id="UP000053961">
    <property type="component" value="Unassembled WGS sequence"/>
</dbReference>
<dbReference type="InterPro" id="IPR005756">
    <property type="entry name" value="Ribosomal_uL24_euk/arc"/>
</dbReference>
<dbReference type="GO" id="GO:0006412">
    <property type="term" value="P:translation"/>
    <property type="evidence" value="ECO:0007669"/>
    <property type="project" value="UniProtKB-UniRule"/>
</dbReference>
<evidence type="ECO:0000259" key="6">
    <source>
        <dbReference type="SMART" id="SM00739"/>
    </source>
</evidence>
<sequence length="119" mass="13529">MIIMKSKQPRKQRKERFSAPLHKRQKYLHAALSKELREEMKTRSAQVKVGDTVKVMRGDHAGTEGEVEKTDLKSGAIHVAGVSVFRADGTEVPRPVQPSNVVITNMEMDDEERKKIFSR</sequence>
<dbReference type="Pfam" id="PF16906">
    <property type="entry name" value="Ribosomal_L26"/>
    <property type="match status" value="1"/>
</dbReference>
<dbReference type="InterPro" id="IPR005825">
    <property type="entry name" value="Ribosomal_uL24_CS"/>
</dbReference>
<evidence type="ECO:0000256" key="1">
    <source>
        <dbReference type="ARBA" id="ARBA00010618"/>
    </source>
</evidence>
<dbReference type="InterPro" id="IPR014722">
    <property type="entry name" value="Rib_uL2_dom2"/>
</dbReference>
<evidence type="ECO:0000256" key="4">
    <source>
        <dbReference type="HAMAP-Rule" id="MF_01326"/>
    </source>
</evidence>
<evidence type="ECO:0000256" key="2">
    <source>
        <dbReference type="ARBA" id="ARBA00022980"/>
    </source>
</evidence>
<dbReference type="PATRIC" id="fig|301375.6.peg.1336"/>
<keyword evidence="3 4" id="KW-0687">Ribonucleoprotein</keyword>
<evidence type="ECO:0000313" key="7">
    <source>
        <dbReference type="EMBL" id="KUK44965.1"/>
    </source>
</evidence>
<comment type="similarity">
    <text evidence="1 4">Belongs to the universal ribosomal protein uL24 family.</text>
</comment>
<dbReference type="Pfam" id="PF00467">
    <property type="entry name" value="KOW"/>
    <property type="match status" value="1"/>
</dbReference>
<evidence type="ECO:0000256" key="3">
    <source>
        <dbReference type="ARBA" id="ARBA00023274"/>
    </source>
</evidence>
<accession>A0A124G2X4</accession>
<feature type="region of interest" description="Disordered" evidence="5">
    <location>
        <begin position="1"/>
        <end position="21"/>
    </location>
</feature>
<dbReference type="Gene3D" id="2.30.30.30">
    <property type="match status" value="1"/>
</dbReference>
<comment type="subunit">
    <text evidence="4">Part of the 50S ribosomal subunit.</text>
</comment>
<organism evidence="8 9">
    <name type="scientific">Methanothrix harundinacea</name>
    <dbReference type="NCBI Taxonomy" id="301375"/>
    <lineage>
        <taxon>Archaea</taxon>
        <taxon>Methanobacteriati</taxon>
        <taxon>Methanobacteriota</taxon>
        <taxon>Stenosarchaea group</taxon>
        <taxon>Methanomicrobia</taxon>
        <taxon>Methanotrichales</taxon>
        <taxon>Methanotrichaceae</taxon>
        <taxon>Methanothrix</taxon>
    </lineage>
</organism>
<name>A0A124G2X4_9EURY</name>
<dbReference type="GO" id="GO:0015934">
    <property type="term" value="C:large ribosomal subunit"/>
    <property type="evidence" value="ECO:0007669"/>
    <property type="project" value="UniProtKB-UniRule"/>
</dbReference>
<dbReference type="PROSITE" id="PS01108">
    <property type="entry name" value="RIBOSOMAL_L24"/>
    <property type="match status" value="1"/>
</dbReference>
<dbReference type="SMART" id="SM00739">
    <property type="entry name" value="KOW"/>
    <property type="match status" value="1"/>
</dbReference>
<dbReference type="AlphaFoldDB" id="A0A124G2X4"/>
<dbReference type="Proteomes" id="UP000057043">
    <property type="component" value="Unassembled WGS sequence"/>
</dbReference>
<evidence type="ECO:0000313" key="10">
    <source>
        <dbReference type="Proteomes" id="UP000057043"/>
    </source>
</evidence>
<evidence type="ECO:0000313" key="9">
    <source>
        <dbReference type="Proteomes" id="UP000053961"/>
    </source>
</evidence>
<gene>
    <name evidence="4" type="primary">rpl24</name>
    <name evidence="7" type="ORF">XD72_0671</name>
    <name evidence="8" type="ORF">XE07_1893</name>
</gene>
<evidence type="ECO:0000313" key="8">
    <source>
        <dbReference type="EMBL" id="KUK95155.1"/>
    </source>
</evidence>
<feature type="domain" description="KOW" evidence="6">
    <location>
        <begin position="46"/>
        <end position="73"/>
    </location>
</feature>
<dbReference type="EMBL" id="LGHB01000037">
    <property type="protein sequence ID" value="KUK95155.1"/>
    <property type="molecule type" value="Genomic_DNA"/>
</dbReference>
<proteinExistence type="inferred from homology"/>
<dbReference type="PANTHER" id="PTHR11143">
    <property type="entry name" value="60S RIBOSOMAL PROTEIN L26 FAMILY MEMBER"/>
    <property type="match status" value="1"/>
</dbReference>
<dbReference type="HAMAP" id="MF_01326_A">
    <property type="entry name" value="Ribosomal_uL24_A"/>
    <property type="match status" value="1"/>
</dbReference>
<keyword evidence="4" id="KW-0699">rRNA-binding</keyword>
<comment type="caution">
    <text evidence="8">The sequence shown here is derived from an EMBL/GenBank/DDBJ whole genome shotgun (WGS) entry which is preliminary data.</text>
</comment>
<keyword evidence="4" id="KW-0694">RNA-binding</keyword>
<dbReference type="NCBIfam" id="TIGR01080">
    <property type="entry name" value="rplX_A_E"/>
    <property type="match status" value="1"/>
</dbReference>
<dbReference type="InterPro" id="IPR041988">
    <property type="entry name" value="Ribosomal_uL24_KOW"/>
</dbReference>
<dbReference type="GO" id="GO:0019843">
    <property type="term" value="F:rRNA binding"/>
    <property type="evidence" value="ECO:0007669"/>
    <property type="project" value="UniProtKB-UniRule"/>
</dbReference>
<comment type="function">
    <text evidence="4">Located at the polypeptide exit tunnel on the outside of the subunit.</text>
</comment>
<evidence type="ECO:0000256" key="5">
    <source>
        <dbReference type="SAM" id="MobiDB-lite"/>
    </source>
</evidence>
<dbReference type="GO" id="GO:0003735">
    <property type="term" value="F:structural constituent of ribosome"/>
    <property type="evidence" value="ECO:0007669"/>
    <property type="project" value="UniProtKB-UniRule"/>
</dbReference>
<keyword evidence="2 4" id="KW-0689">Ribosomal protein</keyword>
<dbReference type="EMBL" id="LGFT01000011">
    <property type="protein sequence ID" value="KUK44965.1"/>
    <property type="molecule type" value="Genomic_DNA"/>
</dbReference>
<reference evidence="9 10" key="2">
    <citation type="journal article" date="2015" name="MBio">
        <title>Genome-Resolved Metagenomic Analysis Reveals Roles for Candidate Phyla and Other Microbial Community Members in Biogeochemical Transformations in Oil Reservoirs.</title>
        <authorList>
            <person name="Hu P."/>
            <person name="Tom L."/>
            <person name="Singh A."/>
            <person name="Thomas B.C."/>
            <person name="Baker B.J."/>
            <person name="Piceno Y.M."/>
            <person name="Andersen G.L."/>
            <person name="Banfield J.F."/>
        </authorList>
    </citation>
    <scope>NUCLEOTIDE SEQUENCE [LARGE SCALE GENOMIC DNA]</scope>
    <source>
        <strain evidence="7">57_489</strain>
    </source>
</reference>
<comment type="function">
    <text evidence="4">One of two assembly initiator proteins, it binds directly to the 5'-end of the 23S rRNA, where it nucleates assembly of the 50S subunit.</text>
</comment>
<dbReference type="CDD" id="cd06089">
    <property type="entry name" value="KOW_RPL26"/>
    <property type="match status" value="1"/>
</dbReference>
<reference evidence="8" key="1">
    <citation type="journal article" date="2015" name="MBio">
        <title>Genome-resolved metagenomic analysis reveals roles for candidate phyla and other microbial community members in biogeochemical transformations in oil reservoirs.</title>
        <authorList>
            <person name="Hu P."/>
            <person name="Tom L."/>
            <person name="Singh A."/>
            <person name="Thomas B.C."/>
            <person name="Baker B.J."/>
            <person name="Piceno Y.M."/>
            <person name="Andersen G.L."/>
            <person name="Banfield J.F."/>
        </authorList>
    </citation>
    <scope>NUCLEOTIDE SEQUENCE [LARGE SCALE GENOMIC DNA]</scope>
    <source>
        <strain evidence="8">56_747</strain>
    </source>
</reference>
<protein>
    <recommendedName>
        <fullName evidence="4">Large ribosomal subunit protein uL24</fullName>
    </recommendedName>
</protein>
<dbReference type="InterPro" id="IPR008991">
    <property type="entry name" value="Translation_prot_SH3-like_sf"/>
</dbReference>
<dbReference type="InterPro" id="IPR005824">
    <property type="entry name" value="KOW"/>
</dbReference>
<dbReference type="SUPFAM" id="SSF50104">
    <property type="entry name" value="Translation proteins SH3-like domain"/>
    <property type="match status" value="1"/>
</dbReference>